<dbReference type="AlphaFoldDB" id="A0A7C9HXT8"/>
<evidence type="ECO:0000313" key="2">
    <source>
        <dbReference type="Proteomes" id="UP000479692"/>
    </source>
</evidence>
<evidence type="ECO:0008006" key="3">
    <source>
        <dbReference type="Google" id="ProtNLM"/>
    </source>
</evidence>
<sequence>MKRERLTTEMVWMFMREGCNANEIAEYGGVALATAIAWMGQAARTAASAPKRKTLRKAA</sequence>
<organism evidence="1 2">
    <name type="scientific">Noviluteimonas gilva</name>
    <dbReference type="NCBI Taxonomy" id="2682097"/>
    <lineage>
        <taxon>Bacteria</taxon>
        <taxon>Pseudomonadati</taxon>
        <taxon>Pseudomonadota</taxon>
        <taxon>Gammaproteobacteria</taxon>
        <taxon>Lysobacterales</taxon>
        <taxon>Lysobacteraceae</taxon>
        <taxon>Noviluteimonas</taxon>
    </lineage>
</organism>
<dbReference type="RefSeq" id="WP_156640738.1">
    <property type="nucleotide sequence ID" value="NZ_WOXT01000001.1"/>
</dbReference>
<accession>A0A7C9HXT8</accession>
<evidence type="ECO:0000313" key="1">
    <source>
        <dbReference type="EMBL" id="MUV13554.1"/>
    </source>
</evidence>
<name>A0A7C9HXT8_9GAMM</name>
<keyword evidence="2" id="KW-1185">Reference proteome</keyword>
<protein>
    <recommendedName>
        <fullName evidence="3">Transposase</fullName>
    </recommendedName>
</protein>
<comment type="caution">
    <text evidence="1">The sequence shown here is derived from an EMBL/GenBank/DDBJ whole genome shotgun (WGS) entry which is preliminary data.</text>
</comment>
<reference evidence="1 2" key="1">
    <citation type="submission" date="2019-12" db="EMBL/GenBank/DDBJ databases">
        <authorList>
            <person name="Xu J."/>
        </authorList>
    </citation>
    <scope>NUCLEOTIDE SEQUENCE [LARGE SCALE GENOMIC DNA]</scope>
    <source>
        <strain evidence="1 2">HX-5-24</strain>
    </source>
</reference>
<gene>
    <name evidence="1" type="ORF">GN331_04950</name>
</gene>
<dbReference type="Proteomes" id="UP000479692">
    <property type="component" value="Unassembled WGS sequence"/>
</dbReference>
<dbReference type="EMBL" id="WOXT01000001">
    <property type="protein sequence ID" value="MUV13554.1"/>
    <property type="molecule type" value="Genomic_DNA"/>
</dbReference>
<proteinExistence type="predicted"/>